<dbReference type="PANTHER" id="PTHR46983">
    <property type="entry name" value="CYSTEINE AND HISTIDINE-RICH DOMAIN-CONTAINING PROTEIN 1"/>
    <property type="match status" value="1"/>
</dbReference>
<proteinExistence type="predicted"/>
<feature type="domain" description="CHORD" evidence="5">
    <location>
        <begin position="440"/>
        <end position="482"/>
    </location>
</feature>
<reference evidence="6 7" key="1">
    <citation type="submission" date="2011-07" db="EMBL/GenBank/DDBJ databases">
        <authorList>
            <person name="Coyne R."/>
            <person name="Brami D."/>
            <person name="Johnson J."/>
            <person name="Hostetler J."/>
            <person name="Hannick L."/>
            <person name="Clark T."/>
            <person name="Cassidy-Hanley D."/>
            <person name="Inman J."/>
        </authorList>
    </citation>
    <scope>NUCLEOTIDE SEQUENCE [LARGE SCALE GENOMIC DNA]</scope>
    <source>
        <strain evidence="6 7">G5</strain>
    </source>
</reference>
<dbReference type="SUPFAM" id="SSF50965">
    <property type="entry name" value="Galactose oxidase, central domain"/>
    <property type="match status" value="1"/>
</dbReference>
<dbReference type="Pfam" id="PF04968">
    <property type="entry name" value="CHORD"/>
    <property type="match status" value="2"/>
</dbReference>
<sequence>MQQYPASFDSYNTMFKTGNFDNFCKIFKDNTIEKLNGSDCELLDDKIFNKGLKLAIVSYTEGGITENNLILNSCEVFNFQTHTWYFISDLEIPRCTFFSFIYGEYIYVCGGYNGNKTRTEKIEFYDFQRNVWQISDFKLNRGLECGNYIYVIGGRIYGKDEEAILQDCEKFNIKEKKWEKMASLNYKRCSSSAFEVQSRLYVTGGYSGDQKRECKFEFYNEQADFWELMAVQLNQGIEGAFCMFFKKMRTIKNCLFLEEEVKKMEILIKFFYMIFNMDLIALKIKFVEKWNQKEDIKNCKRGGCQQKYTNTDNHPQSCHFHPGKPIFHDTKKGWTCCNQIVYDWDEFQKIKPCAEGMHCDQDPNQSLSGQDQFYKSNTVANAQKSLDKQENKIVIQKISDFNKHDENKQQEKKNQAQNEVNNNQIKEKQLFVTINGNLKCVNKGCQKEYKEEENNENACIYHSGNPIFHDLKKYWSCCQNSL</sequence>
<dbReference type="OrthoDB" id="10261079at2759"/>
<accession>G0QTQ8</accession>
<organism evidence="6 7">
    <name type="scientific">Ichthyophthirius multifiliis</name>
    <name type="common">White spot disease agent</name>
    <name type="synonym">Ich</name>
    <dbReference type="NCBI Taxonomy" id="5932"/>
    <lineage>
        <taxon>Eukaryota</taxon>
        <taxon>Sar</taxon>
        <taxon>Alveolata</taxon>
        <taxon>Ciliophora</taxon>
        <taxon>Intramacronucleata</taxon>
        <taxon>Oligohymenophorea</taxon>
        <taxon>Hymenostomatida</taxon>
        <taxon>Ophryoglenina</taxon>
        <taxon>Ichthyophthirius</taxon>
    </lineage>
</organism>
<keyword evidence="2" id="KW-0677">Repeat</keyword>
<dbReference type="InterPro" id="IPR006652">
    <property type="entry name" value="Kelch_1"/>
</dbReference>
<dbReference type="STRING" id="857967.G0QTQ8"/>
<dbReference type="SMART" id="SM00612">
    <property type="entry name" value="Kelch"/>
    <property type="match status" value="4"/>
</dbReference>
<dbReference type="EC" id="3.5.1.28" evidence="6"/>
<dbReference type="GeneID" id="14907539"/>
<dbReference type="PANTHER" id="PTHR46983:SF3">
    <property type="entry name" value="CHPADIPLOID STATE MAINTENANCE PROTEIN CHPA"/>
    <property type="match status" value="1"/>
</dbReference>
<evidence type="ECO:0000256" key="4">
    <source>
        <dbReference type="SAM" id="MobiDB-lite"/>
    </source>
</evidence>
<dbReference type="GO" id="GO:0046872">
    <property type="term" value="F:metal ion binding"/>
    <property type="evidence" value="ECO:0007669"/>
    <property type="project" value="UniProtKB-KW"/>
</dbReference>
<dbReference type="InParanoid" id="G0QTQ8"/>
<evidence type="ECO:0000259" key="5">
    <source>
        <dbReference type="PROSITE" id="PS51401"/>
    </source>
</evidence>
<evidence type="ECO:0000256" key="1">
    <source>
        <dbReference type="ARBA" id="ARBA00022723"/>
    </source>
</evidence>
<feature type="domain" description="CHORD" evidence="5">
    <location>
        <begin position="299"/>
        <end position="358"/>
    </location>
</feature>
<dbReference type="Gene3D" id="4.10.1130.20">
    <property type="match status" value="2"/>
</dbReference>
<dbReference type="InterPro" id="IPR011043">
    <property type="entry name" value="Gal_Oxase/kelch_b-propeller"/>
</dbReference>
<dbReference type="EMBL" id="GL983870">
    <property type="protein sequence ID" value="EGR31395.1"/>
    <property type="molecule type" value="Genomic_DNA"/>
</dbReference>
<evidence type="ECO:0000313" key="7">
    <source>
        <dbReference type="Proteomes" id="UP000008983"/>
    </source>
</evidence>
<keyword evidence="1" id="KW-0479">Metal-binding</keyword>
<dbReference type="PROSITE" id="PS51401">
    <property type="entry name" value="CHORD"/>
    <property type="match status" value="2"/>
</dbReference>
<evidence type="ECO:0000313" key="6">
    <source>
        <dbReference type="EMBL" id="EGR31395.1"/>
    </source>
</evidence>
<evidence type="ECO:0000256" key="2">
    <source>
        <dbReference type="ARBA" id="ARBA00022737"/>
    </source>
</evidence>
<dbReference type="InterPro" id="IPR007051">
    <property type="entry name" value="CHORD_dom"/>
</dbReference>
<protein>
    <submittedName>
        <fullName evidence="6">Kelch motif family protein, putative</fullName>
        <ecNumber evidence="6">3.5.1.28</ecNumber>
    </submittedName>
</protein>
<dbReference type="GO" id="GO:0008745">
    <property type="term" value="F:N-acetylmuramoyl-L-alanine amidase activity"/>
    <property type="evidence" value="ECO:0007669"/>
    <property type="project" value="UniProtKB-EC"/>
</dbReference>
<keyword evidence="3" id="KW-0862">Zinc</keyword>
<keyword evidence="6" id="KW-0378">Hydrolase</keyword>
<evidence type="ECO:0000256" key="3">
    <source>
        <dbReference type="ARBA" id="ARBA00022833"/>
    </source>
</evidence>
<dbReference type="Gene3D" id="2.120.10.80">
    <property type="entry name" value="Kelch-type beta propeller"/>
    <property type="match status" value="2"/>
</dbReference>
<dbReference type="Pfam" id="PF01344">
    <property type="entry name" value="Kelch_1"/>
    <property type="match status" value="2"/>
</dbReference>
<feature type="region of interest" description="Disordered" evidence="4">
    <location>
        <begin position="401"/>
        <end position="422"/>
    </location>
</feature>
<feature type="compositionally biased region" description="Basic and acidic residues" evidence="4">
    <location>
        <begin position="401"/>
        <end position="414"/>
    </location>
</feature>
<dbReference type="AlphaFoldDB" id="G0QTQ8"/>
<dbReference type="eggNOG" id="KOG1667">
    <property type="taxonomic scope" value="Eukaryota"/>
</dbReference>
<dbReference type="InterPro" id="IPR015915">
    <property type="entry name" value="Kelch-typ_b-propeller"/>
</dbReference>
<name>G0QTQ8_ICHMU</name>
<dbReference type="eggNOG" id="KOG4441">
    <property type="taxonomic scope" value="Eukaryota"/>
</dbReference>
<keyword evidence="7" id="KW-1185">Reference proteome</keyword>
<dbReference type="RefSeq" id="XP_004034881.1">
    <property type="nucleotide sequence ID" value="XM_004034833.1"/>
</dbReference>
<gene>
    <name evidence="6" type="ORF">IMG5_110750</name>
</gene>
<dbReference type="InterPro" id="IPR039790">
    <property type="entry name" value="CHRD1"/>
</dbReference>
<dbReference type="Proteomes" id="UP000008983">
    <property type="component" value="Unassembled WGS sequence"/>
</dbReference>